<gene>
    <name evidence="2" type="ORF">PHMEG_00020263</name>
</gene>
<evidence type="ECO:0000313" key="3">
    <source>
        <dbReference type="Proteomes" id="UP000198211"/>
    </source>
</evidence>
<sequence length="249" mass="27771">MDITFARKVGCYIDSSQIKDSVGIGDNVYRTEGRTWVKVTLAGSLLSGRRQLYSDKAKFVNVGQYLRIQAGELVELPLRLRTSIQDKLWITRGDRWVPPISDGPGRTKYISITNIENGVLVLHQDQRIGIWLTGDHVLRLPGFISIGSCRYMVWQNLALEATTDARSEDVGSQAPLEPAVDRSEYKKGACNTPPPKTTSIEDEDVLACVSWNNSTSEIRPLELAFVAREESDRSSIAYEDSISHVVTVK</sequence>
<organism evidence="2 3">
    <name type="scientific">Phytophthora megakarya</name>
    <dbReference type="NCBI Taxonomy" id="4795"/>
    <lineage>
        <taxon>Eukaryota</taxon>
        <taxon>Sar</taxon>
        <taxon>Stramenopiles</taxon>
        <taxon>Oomycota</taxon>
        <taxon>Peronosporomycetes</taxon>
        <taxon>Peronosporales</taxon>
        <taxon>Peronosporaceae</taxon>
        <taxon>Phytophthora</taxon>
    </lineage>
</organism>
<evidence type="ECO:0000313" key="2">
    <source>
        <dbReference type="EMBL" id="OWZ07354.1"/>
    </source>
</evidence>
<protein>
    <submittedName>
        <fullName evidence="2">Uncharacterized protein</fullName>
    </submittedName>
</protein>
<accession>A0A225VQG8</accession>
<name>A0A225VQG8_9STRA</name>
<reference evidence="3" key="1">
    <citation type="submission" date="2017-03" db="EMBL/GenBank/DDBJ databases">
        <title>Phytopthora megakarya and P. palmivora, two closely related causual agents of cacao black pod achieved similar genome size and gene model numbers by different mechanisms.</title>
        <authorList>
            <person name="Ali S."/>
            <person name="Shao J."/>
            <person name="Larry D.J."/>
            <person name="Kronmiller B."/>
            <person name="Shen D."/>
            <person name="Strem M.D."/>
            <person name="Melnick R.L."/>
            <person name="Guiltinan M.J."/>
            <person name="Tyler B.M."/>
            <person name="Meinhardt L.W."/>
            <person name="Bailey B.A."/>
        </authorList>
    </citation>
    <scope>NUCLEOTIDE SEQUENCE [LARGE SCALE GENOMIC DNA]</scope>
    <source>
        <strain evidence="3">zdho120</strain>
    </source>
</reference>
<dbReference type="OrthoDB" id="112830at2759"/>
<dbReference type="EMBL" id="NBNE01003573">
    <property type="protein sequence ID" value="OWZ07354.1"/>
    <property type="molecule type" value="Genomic_DNA"/>
</dbReference>
<dbReference type="Proteomes" id="UP000198211">
    <property type="component" value="Unassembled WGS sequence"/>
</dbReference>
<comment type="caution">
    <text evidence="2">The sequence shown here is derived from an EMBL/GenBank/DDBJ whole genome shotgun (WGS) entry which is preliminary data.</text>
</comment>
<dbReference type="AlphaFoldDB" id="A0A225VQG8"/>
<proteinExistence type="predicted"/>
<evidence type="ECO:0000256" key="1">
    <source>
        <dbReference type="SAM" id="MobiDB-lite"/>
    </source>
</evidence>
<feature type="region of interest" description="Disordered" evidence="1">
    <location>
        <begin position="166"/>
        <end position="197"/>
    </location>
</feature>
<keyword evidence="3" id="KW-1185">Reference proteome</keyword>